<evidence type="ECO:0000256" key="1">
    <source>
        <dbReference type="SAM" id="Coils"/>
    </source>
</evidence>
<proteinExistence type="predicted"/>
<organism evidence="2 3">
    <name type="scientific">Cephalotus follicularis</name>
    <name type="common">Albany pitcher plant</name>
    <dbReference type="NCBI Taxonomy" id="3775"/>
    <lineage>
        <taxon>Eukaryota</taxon>
        <taxon>Viridiplantae</taxon>
        <taxon>Streptophyta</taxon>
        <taxon>Embryophyta</taxon>
        <taxon>Tracheophyta</taxon>
        <taxon>Spermatophyta</taxon>
        <taxon>Magnoliopsida</taxon>
        <taxon>eudicotyledons</taxon>
        <taxon>Gunneridae</taxon>
        <taxon>Pentapetalae</taxon>
        <taxon>rosids</taxon>
        <taxon>fabids</taxon>
        <taxon>Oxalidales</taxon>
        <taxon>Cephalotaceae</taxon>
        <taxon>Cephalotus</taxon>
    </lineage>
</organism>
<keyword evidence="3" id="KW-1185">Reference proteome</keyword>
<dbReference type="PANTHER" id="PTHR48434:SF1">
    <property type="entry name" value="(RAPE) HYPOTHETICAL PROTEIN"/>
    <property type="match status" value="1"/>
</dbReference>
<comment type="caution">
    <text evidence="2">The sequence shown here is derived from an EMBL/GenBank/DDBJ whole genome shotgun (WGS) entry which is preliminary data.</text>
</comment>
<dbReference type="EMBL" id="BDDD01001927">
    <property type="protein sequence ID" value="GAV79175.1"/>
    <property type="molecule type" value="Genomic_DNA"/>
</dbReference>
<evidence type="ECO:0000313" key="2">
    <source>
        <dbReference type="EMBL" id="GAV79175.1"/>
    </source>
</evidence>
<protein>
    <submittedName>
        <fullName evidence="2">Uncharacterized protein</fullName>
    </submittedName>
</protein>
<name>A0A1Q3CG38_CEPFO</name>
<gene>
    <name evidence="2" type="ORF">CFOL_v3_22640</name>
</gene>
<dbReference type="InParanoid" id="A0A1Q3CG38"/>
<evidence type="ECO:0000313" key="3">
    <source>
        <dbReference type="Proteomes" id="UP000187406"/>
    </source>
</evidence>
<reference evidence="3" key="1">
    <citation type="submission" date="2016-04" db="EMBL/GenBank/DDBJ databases">
        <title>Cephalotus genome sequencing.</title>
        <authorList>
            <person name="Fukushima K."/>
            <person name="Hasebe M."/>
            <person name="Fang X."/>
        </authorList>
    </citation>
    <scope>NUCLEOTIDE SEQUENCE [LARGE SCALE GENOMIC DNA]</scope>
    <source>
        <strain evidence="3">cv. St1</strain>
    </source>
</reference>
<keyword evidence="1" id="KW-0175">Coiled coil</keyword>
<accession>A0A1Q3CG38</accession>
<sequence>KTQLFYKYILVDTDSIKISPKSDPNNPELSTHTSVFIQKNLTIAEWGQPPHHYKQFSSSFDLPVYNYFDYIQAWNHTFLFQNIEDIHSWFFCFDKTFNVKQVIPYWFMDWWTFYGPTQDILPSSIEEALYIFANNTEDIPLCPIMASFFIHCRLSWIMYWDYTIEETPRILPILHRQSWTKWWNKYDLSKCTPVTILQSLKPKSLKSQTQQDQYCTLTKSQIQTTIASSSNKKDLIKKLQEALEEILDKEDDKESITSTINLEHDEDFIPVSRRRKDKEKIEKD</sequence>
<dbReference type="AlphaFoldDB" id="A0A1Q3CG38"/>
<dbReference type="PANTHER" id="PTHR48434">
    <property type="entry name" value="(RAPE) HYPOTHETICAL PROTEIN"/>
    <property type="match status" value="1"/>
</dbReference>
<feature type="non-terminal residue" evidence="2">
    <location>
        <position position="1"/>
    </location>
</feature>
<dbReference type="Proteomes" id="UP000187406">
    <property type="component" value="Unassembled WGS sequence"/>
</dbReference>
<feature type="coiled-coil region" evidence="1">
    <location>
        <begin position="229"/>
        <end position="259"/>
    </location>
</feature>